<dbReference type="EMBL" id="RSCD01000003">
    <property type="protein sequence ID" value="RSH93922.1"/>
    <property type="molecule type" value="Genomic_DNA"/>
</dbReference>
<feature type="compositionally biased region" description="Low complexity" evidence="2">
    <location>
        <begin position="20"/>
        <end position="36"/>
    </location>
</feature>
<evidence type="ECO:0000313" key="4">
    <source>
        <dbReference type="Proteomes" id="UP000279259"/>
    </source>
</evidence>
<sequence>MSARPATQSLTALRRLAHTAASSSSSSSASSSRVSLPPTPPPASAARVYTPRKTFLFNYYDHLLHRSQLVLLFSHANLSVSTLLKIRRAIAAIKPSPAPFSPSPIPATTGEGEAATQPLPLPVAEVEKAQLTILRTGILSALTRGQPEDVSLRPYLNGPTALITCPSLSPAYLSKLLSAINRSVSSSKKDVPATGPAPKQPEMKLVAGILEGGRLVGGKEIERVKELPELDILRAQVVGMLEGQGRSLVGLLSQAGGGGLVRTLQGLEKGMQEEGSTSG</sequence>
<dbReference type="STRING" id="1890683.A0A427YS80"/>
<dbReference type="Proteomes" id="UP000279259">
    <property type="component" value="Unassembled WGS sequence"/>
</dbReference>
<accession>A0A427YS80</accession>
<name>A0A427YS80_9TREE</name>
<reference evidence="3 4" key="1">
    <citation type="submission" date="2018-11" db="EMBL/GenBank/DDBJ databases">
        <title>Genome sequence of Saitozyma podzolica DSM 27192.</title>
        <authorList>
            <person name="Aliyu H."/>
            <person name="Gorte O."/>
            <person name="Ochsenreither K."/>
        </authorList>
    </citation>
    <scope>NUCLEOTIDE SEQUENCE [LARGE SCALE GENOMIC DNA]</scope>
    <source>
        <strain evidence="3 4">DSM 27192</strain>
    </source>
</reference>
<evidence type="ECO:0000256" key="1">
    <source>
        <dbReference type="ARBA" id="ARBA00008889"/>
    </source>
</evidence>
<proteinExistence type="inferred from homology"/>
<dbReference type="OrthoDB" id="360689at2759"/>
<organism evidence="3 4">
    <name type="scientific">Saitozyma podzolica</name>
    <dbReference type="NCBI Taxonomy" id="1890683"/>
    <lineage>
        <taxon>Eukaryota</taxon>
        <taxon>Fungi</taxon>
        <taxon>Dikarya</taxon>
        <taxon>Basidiomycota</taxon>
        <taxon>Agaricomycotina</taxon>
        <taxon>Tremellomycetes</taxon>
        <taxon>Tremellales</taxon>
        <taxon>Trimorphomycetaceae</taxon>
        <taxon>Saitozyma</taxon>
    </lineage>
</organism>
<comment type="caution">
    <text evidence="3">The sequence shown here is derived from an EMBL/GenBank/DDBJ whole genome shotgun (WGS) entry which is preliminary data.</text>
</comment>
<feature type="region of interest" description="Disordered" evidence="2">
    <location>
        <begin position="1"/>
        <end position="45"/>
    </location>
</feature>
<keyword evidence="4" id="KW-1185">Reference proteome</keyword>
<protein>
    <submittedName>
        <fullName evidence="3">Uncharacterized protein</fullName>
    </submittedName>
</protein>
<dbReference type="AlphaFoldDB" id="A0A427YS80"/>
<dbReference type="Gene3D" id="3.30.70.1730">
    <property type="match status" value="1"/>
</dbReference>
<comment type="similarity">
    <text evidence="1">Belongs to the universal ribosomal protein uL10 family.</text>
</comment>
<dbReference type="InterPro" id="IPR043141">
    <property type="entry name" value="Ribosomal_uL10-like_sf"/>
</dbReference>
<evidence type="ECO:0000313" key="3">
    <source>
        <dbReference type="EMBL" id="RSH93922.1"/>
    </source>
</evidence>
<dbReference type="SUPFAM" id="SSF160369">
    <property type="entry name" value="Ribosomal protein L10-like"/>
    <property type="match status" value="1"/>
</dbReference>
<gene>
    <name evidence="3" type="ORF">EHS25_006574</name>
</gene>
<evidence type="ECO:0000256" key="2">
    <source>
        <dbReference type="SAM" id="MobiDB-lite"/>
    </source>
</evidence>
<dbReference type="PANTHER" id="PTHR11560">
    <property type="entry name" value="39S RIBOSOMAL PROTEIN L10, MITOCHONDRIAL"/>
    <property type="match status" value="1"/>
</dbReference>
<feature type="compositionally biased region" description="Polar residues" evidence="2">
    <location>
        <begin position="1"/>
        <end position="11"/>
    </location>
</feature>
<dbReference type="InterPro" id="IPR047865">
    <property type="entry name" value="Ribosomal_uL10_bac_type"/>
</dbReference>